<feature type="transmembrane region" description="Helical" evidence="6">
    <location>
        <begin position="169"/>
        <end position="192"/>
    </location>
</feature>
<dbReference type="AlphaFoldDB" id="A0ABD6DRM5"/>
<evidence type="ECO:0000256" key="1">
    <source>
        <dbReference type="ARBA" id="ARBA00004141"/>
    </source>
</evidence>
<name>A0ABD6DRM5_9EURY</name>
<feature type="transmembrane region" description="Helical" evidence="6">
    <location>
        <begin position="137"/>
        <end position="157"/>
    </location>
</feature>
<feature type="transmembrane region" description="Helical" evidence="6">
    <location>
        <begin position="204"/>
        <end position="224"/>
    </location>
</feature>
<evidence type="ECO:0000313" key="9">
    <source>
        <dbReference type="Proteomes" id="UP001597092"/>
    </source>
</evidence>
<dbReference type="Proteomes" id="UP001597092">
    <property type="component" value="Unassembled WGS sequence"/>
</dbReference>
<keyword evidence="3 6" id="KW-1133">Transmembrane helix</keyword>
<dbReference type="InterPro" id="IPR051784">
    <property type="entry name" value="Nod_factor_ABC_transporter"/>
</dbReference>
<evidence type="ECO:0000259" key="7">
    <source>
        <dbReference type="PROSITE" id="PS51012"/>
    </source>
</evidence>
<dbReference type="EMBL" id="JBHUDP010000001">
    <property type="protein sequence ID" value="MFD1684856.1"/>
    <property type="molecule type" value="Genomic_DNA"/>
</dbReference>
<dbReference type="Pfam" id="PF01061">
    <property type="entry name" value="ABC2_membrane"/>
    <property type="match status" value="1"/>
</dbReference>
<dbReference type="PANTHER" id="PTHR43229:SF2">
    <property type="entry name" value="NODULATION PROTEIN J"/>
    <property type="match status" value="1"/>
</dbReference>
<organism evidence="8 9">
    <name type="scientific">Halobellus litoreus</name>
    <dbReference type="NCBI Taxonomy" id="755310"/>
    <lineage>
        <taxon>Archaea</taxon>
        <taxon>Methanobacteriati</taxon>
        <taxon>Methanobacteriota</taxon>
        <taxon>Stenosarchaea group</taxon>
        <taxon>Halobacteria</taxon>
        <taxon>Halobacteriales</taxon>
        <taxon>Haloferacaceae</taxon>
        <taxon>Halobellus</taxon>
    </lineage>
</organism>
<feature type="transmembrane region" description="Helical" evidence="6">
    <location>
        <begin position="274"/>
        <end position="296"/>
    </location>
</feature>
<evidence type="ECO:0000313" key="8">
    <source>
        <dbReference type="EMBL" id="MFD1684856.1"/>
    </source>
</evidence>
<feature type="domain" description="ABC transmembrane type-2" evidence="7">
    <location>
        <begin position="44"/>
        <end position="299"/>
    </location>
</feature>
<proteinExistence type="predicted"/>
<sequence>MSSVPAERNATESGSVTRASGNNSVTDAWISFKRWLVKTSRNPYVTFTSLIQPVIFFVLMAEVLGAIAGGTIAQTVQSDITYVTYLTPAIIIQSTLAAAAVSGIGLVDDMETGMFDKTLISPMNRAAMFVGKALSEVVRITAQTGIILTLGYLLVVLKPGAPAAQYLQTGAVGVLGIVVVTVIFGGVFMAYSNIVALVTRDREATVMIANLLTFPLLFISSAFLPLEILPGWIQSVAVANPITYGVDGIRALMLGQDVMSVFEVTAFAGLWNTVLPAVVVLFGFNIALGGIAVGLLKRASKAAVQ</sequence>
<evidence type="ECO:0000256" key="4">
    <source>
        <dbReference type="ARBA" id="ARBA00023136"/>
    </source>
</evidence>
<reference evidence="8 9" key="1">
    <citation type="journal article" date="2019" name="Int. J. Syst. Evol. Microbiol.">
        <title>The Global Catalogue of Microorganisms (GCM) 10K type strain sequencing project: providing services to taxonomists for standard genome sequencing and annotation.</title>
        <authorList>
            <consortium name="The Broad Institute Genomics Platform"/>
            <consortium name="The Broad Institute Genome Sequencing Center for Infectious Disease"/>
            <person name="Wu L."/>
            <person name="Ma J."/>
        </authorList>
    </citation>
    <scope>NUCLEOTIDE SEQUENCE [LARGE SCALE GENOMIC DNA]</scope>
    <source>
        <strain evidence="8 9">CGMCC 1.10387</strain>
    </source>
</reference>
<keyword evidence="4 6" id="KW-0472">Membrane</keyword>
<feature type="compositionally biased region" description="Polar residues" evidence="5">
    <location>
        <begin position="11"/>
        <end position="20"/>
    </location>
</feature>
<dbReference type="InterPro" id="IPR013525">
    <property type="entry name" value="ABC2_TM"/>
</dbReference>
<dbReference type="GO" id="GO:0016020">
    <property type="term" value="C:membrane"/>
    <property type="evidence" value="ECO:0007669"/>
    <property type="project" value="UniProtKB-SubCell"/>
</dbReference>
<evidence type="ECO:0000256" key="2">
    <source>
        <dbReference type="ARBA" id="ARBA00022692"/>
    </source>
</evidence>
<feature type="region of interest" description="Disordered" evidence="5">
    <location>
        <begin position="1"/>
        <end position="20"/>
    </location>
</feature>
<comment type="caution">
    <text evidence="8">The sequence shown here is derived from an EMBL/GenBank/DDBJ whole genome shotgun (WGS) entry which is preliminary data.</text>
</comment>
<feature type="transmembrane region" description="Helical" evidence="6">
    <location>
        <begin position="85"/>
        <end position="107"/>
    </location>
</feature>
<keyword evidence="2 6" id="KW-0812">Transmembrane</keyword>
<accession>A0ABD6DRM5</accession>
<dbReference type="InterPro" id="IPR000412">
    <property type="entry name" value="ABC_2_transport"/>
</dbReference>
<dbReference type="PANTHER" id="PTHR43229">
    <property type="entry name" value="NODULATION PROTEIN J"/>
    <property type="match status" value="1"/>
</dbReference>
<protein>
    <submittedName>
        <fullName evidence="8">ABC transporter permease</fullName>
    </submittedName>
</protein>
<dbReference type="PROSITE" id="PS51012">
    <property type="entry name" value="ABC_TM2"/>
    <property type="match status" value="1"/>
</dbReference>
<evidence type="ECO:0000256" key="6">
    <source>
        <dbReference type="SAM" id="Phobius"/>
    </source>
</evidence>
<gene>
    <name evidence="8" type="ORF">ACFSAS_04450</name>
</gene>
<dbReference type="InterPro" id="IPR047817">
    <property type="entry name" value="ABC2_TM_bact-type"/>
</dbReference>
<comment type="subcellular location">
    <subcellularLocation>
        <location evidence="1">Membrane</location>
        <topology evidence="1">Multi-pass membrane protein</topology>
    </subcellularLocation>
</comment>
<feature type="transmembrane region" description="Helical" evidence="6">
    <location>
        <begin position="44"/>
        <end position="73"/>
    </location>
</feature>
<dbReference type="PIRSF" id="PIRSF006648">
    <property type="entry name" value="DrrB"/>
    <property type="match status" value="1"/>
</dbReference>
<keyword evidence="9" id="KW-1185">Reference proteome</keyword>
<dbReference type="RefSeq" id="WP_256307671.1">
    <property type="nucleotide sequence ID" value="NZ_JANHAW010000002.1"/>
</dbReference>
<evidence type="ECO:0000256" key="5">
    <source>
        <dbReference type="SAM" id="MobiDB-lite"/>
    </source>
</evidence>
<evidence type="ECO:0000256" key="3">
    <source>
        <dbReference type="ARBA" id="ARBA00022989"/>
    </source>
</evidence>